<evidence type="ECO:0000256" key="4">
    <source>
        <dbReference type="ARBA" id="ARBA00022741"/>
    </source>
</evidence>
<name>A0A160TAC1_9ZZZZ</name>
<keyword evidence="5 9" id="KW-0418">Kinase</keyword>
<dbReference type="SUPFAM" id="SSF55083">
    <property type="entry name" value="6-hydroxymethyl-7,8-dihydropterin pyrophosphokinase, HPPK"/>
    <property type="match status" value="1"/>
</dbReference>
<feature type="domain" description="7,8-dihydro-6-hydroxymethylpterin-pyrophosphokinase" evidence="8">
    <location>
        <begin position="88"/>
        <end position="99"/>
    </location>
</feature>
<protein>
    <recommendedName>
        <fullName evidence="2">2-amino-4-hydroxy-6-hydroxymethyldihydropteridine diphosphokinase</fullName>
        <ecNumber evidence="2">2.7.6.3</ecNumber>
    </recommendedName>
</protein>
<accession>A0A160TAC1</accession>
<dbReference type="EC" id="2.7.6.3" evidence="2"/>
<evidence type="ECO:0000259" key="8">
    <source>
        <dbReference type="PROSITE" id="PS00794"/>
    </source>
</evidence>
<dbReference type="GO" id="GO:0046656">
    <property type="term" value="P:folic acid biosynthetic process"/>
    <property type="evidence" value="ECO:0007669"/>
    <property type="project" value="UniProtKB-KW"/>
</dbReference>
<proteinExistence type="predicted"/>
<dbReference type="GO" id="GO:0016301">
    <property type="term" value="F:kinase activity"/>
    <property type="evidence" value="ECO:0007669"/>
    <property type="project" value="UniProtKB-KW"/>
</dbReference>
<dbReference type="NCBIfam" id="TIGR01498">
    <property type="entry name" value="folK"/>
    <property type="match status" value="1"/>
</dbReference>
<dbReference type="CDD" id="cd00483">
    <property type="entry name" value="HPPK"/>
    <property type="match status" value="1"/>
</dbReference>
<organism evidence="9">
    <name type="scientific">hydrothermal vent metagenome</name>
    <dbReference type="NCBI Taxonomy" id="652676"/>
    <lineage>
        <taxon>unclassified sequences</taxon>
        <taxon>metagenomes</taxon>
        <taxon>ecological metagenomes</taxon>
    </lineage>
</organism>
<dbReference type="PANTHER" id="PTHR43071:SF1">
    <property type="entry name" value="2-AMINO-4-HYDROXY-6-HYDROXYMETHYLDIHYDROPTERIDINE PYROPHOSPHOKINASE"/>
    <property type="match status" value="1"/>
</dbReference>
<dbReference type="GO" id="GO:0046654">
    <property type="term" value="P:tetrahydrofolate biosynthetic process"/>
    <property type="evidence" value="ECO:0007669"/>
    <property type="project" value="UniProtKB-UniPathway"/>
</dbReference>
<evidence type="ECO:0000256" key="6">
    <source>
        <dbReference type="ARBA" id="ARBA00022840"/>
    </source>
</evidence>
<evidence type="ECO:0000256" key="2">
    <source>
        <dbReference type="ARBA" id="ARBA00013253"/>
    </source>
</evidence>
<dbReference type="InterPro" id="IPR035907">
    <property type="entry name" value="Hppk_sf"/>
</dbReference>
<comment type="pathway">
    <text evidence="1">Cofactor biosynthesis; tetrahydrofolate biosynthesis; 2-amino-4-hydroxy-6-hydroxymethyl-7,8-dihydropteridine diphosphate from 7,8-dihydroneopterin triphosphate: step 4/4.</text>
</comment>
<evidence type="ECO:0000256" key="5">
    <source>
        <dbReference type="ARBA" id="ARBA00022777"/>
    </source>
</evidence>
<dbReference type="Pfam" id="PF01288">
    <property type="entry name" value="HPPK"/>
    <property type="match status" value="1"/>
</dbReference>
<dbReference type="InterPro" id="IPR000550">
    <property type="entry name" value="Hppk"/>
</dbReference>
<dbReference type="EMBL" id="CZQC01000018">
    <property type="protein sequence ID" value="CUS40533.1"/>
    <property type="molecule type" value="Genomic_DNA"/>
</dbReference>
<reference evidence="9" key="1">
    <citation type="submission" date="2015-10" db="EMBL/GenBank/DDBJ databases">
        <authorList>
            <person name="Gilbert D.G."/>
        </authorList>
    </citation>
    <scope>NUCLEOTIDE SEQUENCE</scope>
</reference>
<dbReference type="PROSITE" id="PS00794">
    <property type="entry name" value="HPPK"/>
    <property type="match status" value="1"/>
</dbReference>
<keyword evidence="7" id="KW-0289">Folate biosynthesis</keyword>
<evidence type="ECO:0000256" key="7">
    <source>
        <dbReference type="ARBA" id="ARBA00022909"/>
    </source>
</evidence>
<dbReference type="GO" id="GO:0005524">
    <property type="term" value="F:ATP binding"/>
    <property type="evidence" value="ECO:0007669"/>
    <property type="project" value="UniProtKB-KW"/>
</dbReference>
<keyword evidence="3 9" id="KW-0808">Transferase</keyword>
<dbReference type="AlphaFoldDB" id="A0A160TAC1"/>
<dbReference type="UniPathway" id="UPA00077">
    <property type="reaction ID" value="UER00155"/>
</dbReference>
<evidence type="ECO:0000256" key="3">
    <source>
        <dbReference type="ARBA" id="ARBA00022679"/>
    </source>
</evidence>
<dbReference type="PANTHER" id="PTHR43071">
    <property type="entry name" value="2-AMINO-4-HYDROXY-6-HYDROXYMETHYLDIHYDROPTERIDINE PYROPHOSPHOKINASE"/>
    <property type="match status" value="1"/>
</dbReference>
<keyword evidence="6" id="KW-0067">ATP-binding</keyword>
<evidence type="ECO:0000313" key="9">
    <source>
        <dbReference type="EMBL" id="CUS40533.1"/>
    </source>
</evidence>
<keyword evidence="4" id="KW-0547">Nucleotide-binding</keyword>
<sequence length="164" mass="18353">MASCYIGLGANLNAPDAQITLALQALHKLPKTRLIASSSLYGSKPLGPQDQPDYLNAVAHIDTELTPLELLDALQQQERDQGREKLRHWGERCIDLDILLYDDLQLHSERLNIPHLELAKRNFVVVPLAELAPELRLPSGQLITEITPEFNGELQKLHCPVIDL</sequence>
<dbReference type="GO" id="GO:0003848">
    <property type="term" value="F:2-amino-4-hydroxy-6-hydroxymethyldihydropteridine diphosphokinase activity"/>
    <property type="evidence" value="ECO:0007669"/>
    <property type="project" value="UniProtKB-EC"/>
</dbReference>
<evidence type="ECO:0000256" key="1">
    <source>
        <dbReference type="ARBA" id="ARBA00005051"/>
    </source>
</evidence>
<gene>
    <name evidence="9" type="ORF">MGWOODY_Tha488</name>
</gene>
<dbReference type="Gene3D" id="3.30.70.560">
    <property type="entry name" value="7,8-Dihydro-6-hydroxymethylpterin-pyrophosphokinase HPPK"/>
    <property type="match status" value="1"/>
</dbReference>